<keyword evidence="3" id="KW-1133">Transmembrane helix</keyword>
<comment type="caution">
    <text evidence="4">The sequence shown here is derived from an EMBL/GenBank/DDBJ whole genome shotgun (WGS) entry which is preliminary data.</text>
</comment>
<accession>A0ABS7YEF9</accession>
<evidence type="ECO:0000313" key="4">
    <source>
        <dbReference type="EMBL" id="MCA1858089.1"/>
    </source>
</evidence>
<comment type="subcellular location">
    <subcellularLocation>
        <location evidence="1">Membrane</location>
    </subcellularLocation>
</comment>
<sequence>MQTTQGLNRIHPLMAAAAVSVVIVSLTGAAAITGLLPSSKSAADLPPAPLAAATPYNQPGMVPMTNAQGQVVMVPAAALQAQPAGAPLSATPVTPQLASQLAAGTAPQLAMPVAAAQPVAYAQPAPQPAPVVVKEVIREKPVVKVVEKTRVVHAKPSEPRYVQQAAPAPAPAQPNYVGIGTGAVIGGLIGNQIGGGNGKKLATVAGIIGGGMLGNEIANRNR</sequence>
<name>A0ABS7YEF9_9BURK</name>
<dbReference type="PANTHER" id="PTHR35603">
    <property type="match status" value="1"/>
</dbReference>
<dbReference type="PANTHER" id="PTHR35603:SF2">
    <property type="entry name" value="OUTER MEMBRANE LIPOPROTEIN"/>
    <property type="match status" value="1"/>
</dbReference>
<keyword evidence="3" id="KW-0812">Transmembrane</keyword>
<evidence type="ECO:0000256" key="3">
    <source>
        <dbReference type="SAM" id="Phobius"/>
    </source>
</evidence>
<evidence type="ECO:0008006" key="6">
    <source>
        <dbReference type="Google" id="ProtNLM"/>
    </source>
</evidence>
<dbReference type="InterPro" id="IPR051407">
    <property type="entry name" value="Bact_OM_lipoprot/Surf_antigen"/>
</dbReference>
<keyword evidence="5" id="KW-1185">Reference proteome</keyword>
<dbReference type="Proteomes" id="UP001198602">
    <property type="component" value="Unassembled WGS sequence"/>
</dbReference>
<protein>
    <recommendedName>
        <fullName evidence="6">Glycine zipper 2TM domain-containing protein</fullName>
    </recommendedName>
</protein>
<organism evidence="4 5">
    <name type="scientific">Massilia hydrophila</name>
    <dbReference type="NCBI Taxonomy" id="3044279"/>
    <lineage>
        <taxon>Bacteria</taxon>
        <taxon>Pseudomonadati</taxon>
        <taxon>Pseudomonadota</taxon>
        <taxon>Betaproteobacteria</taxon>
        <taxon>Burkholderiales</taxon>
        <taxon>Oxalobacteraceae</taxon>
        <taxon>Telluria group</taxon>
        <taxon>Massilia</taxon>
    </lineage>
</organism>
<reference evidence="4 5" key="1">
    <citation type="submission" date="2021-07" db="EMBL/GenBank/DDBJ databases">
        <title>Characterization of Violacein-producing bacteria and related species.</title>
        <authorList>
            <person name="Wilson H.S."/>
            <person name="De Leon M.E."/>
        </authorList>
    </citation>
    <scope>NUCLEOTIDE SEQUENCE [LARGE SCALE GENOMIC DNA]</scope>
    <source>
        <strain evidence="4 5">HSC-2F05</strain>
    </source>
</reference>
<dbReference type="RefSeq" id="WP_225240330.1">
    <property type="nucleotide sequence ID" value="NZ_JAHYBX010000011.1"/>
</dbReference>
<dbReference type="EMBL" id="JAHYBX010000011">
    <property type="protein sequence ID" value="MCA1858089.1"/>
    <property type="molecule type" value="Genomic_DNA"/>
</dbReference>
<feature type="transmembrane region" description="Helical" evidence="3">
    <location>
        <begin position="12"/>
        <end position="36"/>
    </location>
</feature>
<evidence type="ECO:0000256" key="1">
    <source>
        <dbReference type="ARBA" id="ARBA00004370"/>
    </source>
</evidence>
<evidence type="ECO:0000256" key="2">
    <source>
        <dbReference type="ARBA" id="ARBA00023136"/>
    </source>
</evidence>
<gene>
    <name evidence="4" type="ORF">LE190_19460</name>
</gene>
<evidence type="ECO:0000313" key="5">
    <source>
        <dbReference type="Proteomes" id="UP001198602"/>
    </source>
</evidence>
<keyword evidence="2 3" id="KW-0472">Membrane</keyword>
<proteinExistence type="predicted"/>